<dbReference type="HOGENOM" id="CLU_500298_0_0_4"/>
<proteinExistence type="predicted"/>
<dbReference type="OrthoDB" id="8802554at2"/>
<name>Q21QF2_ALBFT</name>
<evidence type="ECO:0008006" key="3">
    <source>
        <dbReference type="Google" id="ProtNLM"/>
    </source>
</evidence>
<geneLocation type="plasmid" evidence="2">
    <name>pDSM15236</name>
</geneLocation>
<dbReference type="Gene3D" id="3.30.565.10">
    <property type="entry name" value="Histidine kinase-like ATPase, C-terminal domain"/>
    <property type="match status" value="1"/>
</dbReference>
<dbReference type="SUPFAM" id="SSF55874">
    <property type="entry name" value="ATPase domain of HSP90 chaperone/DNA topoisomerase II/histidine kinase"/>
    <property type="match status" value="1"/>
</dbReference>
<dbReference type="Proteomes" id="UP000008332">
    <property type="component" value="Plasmid unnamed1"/>
</dbReference>
<keyword evidence="2" id="KW-1185">Reference proteome</keyword>
<dbReference type="RefSeq" id="WP_011458746.1">
    <property type="nucleotide sequence ID" value="NC_007901.1"/>
</dbReference>
<protein>
    <recommendedName>
        <fullName evidence="3">ATP-binding protein</fullName>
    </recommendedName>
</protein>
<organism evidence="1 2">
    <name type="scientific">Albidiferax ferrireducens (strain ATCC BAA-621 / DSM 15236 / T118)</name>
    <name type="common">Rhodoferax ferrireducens</name>
    <dbReference type="NCBI Taxonomy" id="338969"/>
    <lineage>
        <taxon>Bacteria</taxon>
        <taxon>Pseudomonadati</taxon>
        <taxon>Pseudomonadota</taxon>
        <taxon>Betaproteobacteria</taxon>
        <taxon>Burkholderiales</taxon>
        <taxon>Comamonadaceae</taxon>
        <taxon>Rhodoferax</taxon>
    </lineage>
</organism>
<evidence type="ECO:0000313" key="2">
    <source>
        <dbReference type="Proteomes" id="UP000008332"/>
    </source>
</evidence>
<dbReference type="Pfam" id="PF13589">
    <property type="entry name" value="HATPase_c_3"/>
    <property type="match status" value="1"/>
</dbReference>
<evidence type="ECO:0000313" key="1">
    <source>
        <dbReference type="EMBL" id="ABD71993.1"/>
    </source>
</evidence>
<keyword evidence="1" id="KW-0614">Plasmid</keyword>
<dbReference type="EMBL" id="CP000268">
    <property type="protein sequence ID" value="ABD71993.1"/>
    <property type="molecule type" value="Genomic_DNA"/>
</dbReference>
<reference evidence="2" key="1">
    <citation type="submission" date="2006-02" db="EMBL/GenBank/DDBJ databases">
        <title>Complete sequence of plasmid 1 of Rhodoferax ferrireducens DSM 15236.</title>
        <authorList>
            <person name="Copeland A."/>
            <person name="Lucas S."/>
            <person name="Lapidus A."/>
            <person name="Barry K."/>
            <person name="Detter J.C."/>
            <person name="Glavina del Rio T."/>
            <person name="Hammon N."/>
            <person name="Israni S."/>
            <person name="Pitluck S."/>
            <person name="Brettin T."/>
            <person name="Bruce D."/>
            <person name="Han C."/>
            <person name="Tapia R."/>
            <person name="Gilna P."/>
            <person name="Kiss H."/>
            <person name="Schmutz J."/>
            <person name="Larimer F."/>
            <person name="Land M."/>
            <person name="Kyrpides N."/>
            <person name="Ivanova N."/>
            <person name="Richardson P."/>
        </authorList>
    </citation>
    <scope>NUCLEOTIDE SEQUENCE [LARGE SCALE GENOMIC DNA]</scope>
    <source>
        <strain evidence="2">ATCC BAA-621 / DSM 15236 / T118</strain>
        <plasmid evidence="2">Plasmid pDSM15236</plasmid>
    </source>
</reference>
<gene>
    <name evidence="1" type="ordered locus">Rfer_4307</name>
</gene>
<accession>Q21QF2</accession>
<sequence>MEITEKVTDSTLVRAGINEKKFFERMGHLFESSFSVLGELMQNARRAGATRIDFNIDAEMKSLSIQDDGHGITDFAALINLCDSAWAENVVLEDKPFGMGLFSVFYAGASVNFLSKGKNLSLSIDDVISKRLVAVVEDNAAPAMGAMVRINELNEKFLRPVDSYKTGERIVKLAAVQHIEQLSKGFPVPVFVNGIELERPHAENQMAFTLTDIGRVSIGGIHRDSGTPASVRYQPVQYLQGLPLGLLWSTTPDSNPIVHLDSVQFVAKMPDRNQLFDAHEQNEVIRKSLRSTAKQFLIAQKASLSPEQMVRLHWEDCALLGLLYLFNDISLVPKSLFETVCAVRISSDSYGVYEGTPHSGNVELVSRQDVIDGEIVPWMNAPDSADDGAWASVCLKVMQANGIKSLRGTIDEAHWLHDLLPSASDLDFTVTATGASEKAATFYSGNDGKSAEIRLCDSISVQVTSATDPAFARNYPVNNDWILVPVNPEEHGDFDDSFQAFVCRANNASDEPTEVLSSFLDEHDHYREDWADEDKAHWNQLLNNLNGAHLAATLKSAFSQCDVQFADSHMSQMALCTLGPVEGRPIAYPKLNVRAVDDGTFEALAHAIGVGVTATQIKLAFEAVFTPGATA</sequence>
<dbReference type="AlphaFoldDB" id="Q21QF2"/>
<dbReference type="eggNOG" id="COG0323">
    <property type="taxonomic scope" value="Bacteria"/>
</dbReference>
<dbReference type="InterPro" id="IPR036890">
    <property type="entry name" value="HATPase_C_sf"/>
</dbReference>
<dbReference type="KEGG" id="rfr:Rfer_4307"/>